<dbReference type="PROSITE" id="PS51186">
    <property type="entry name" value="GNAT"/>
    <property type="match status" value="1"/>
</dbReference>
<dbReference type="GO" id="GO:0008080">
    <property type="term" value="F:N-acetyltransferase activity"/>
    <property type="evidence" value="ECO:0007669"/>
    <property type="project" value="InterPro"/>
</dbReference>
<dbReference type="CDD" id="cd04301">
    <property type="entry name" value="NAT_SF"/>
    <property type="match status" value="1"/>
</dbReference>
<dbReference type="Pfam" id="PF00583">
    <property type="entry name" value="Acetyltransf_1"/>
    <property type="match status" value="1"/>
</dbReference>
<feature type="domain" description="N-acetyltransferase" evidence="2">
    <location>
        <begin position="23"/>
        <end position="166"/>
    </location>
</feature>
<evidence type="ECO:0000313" key="3">
    <source>
        <dbReference type="EMBL" id="PPC74182.1"/>
    </source>
</evidence>
<dbReference type="Proteomes" id="UP000238196">
    <property type="component" value="Unassembled WGS sequence"/>
</dbReference>
<dbReference type="SUPFAM" id="SSF55729">
    <property type="entry name" value="Acyl-CoA N-acyltransferases (Nat)"/>
    <property type="match status" value="1"/>
</dbReference>
<sequence>MADINAVHIRPGFFPGVIGNMVAMHAEYYAAEWNFGLYFESQLAMEIAAFAERFDDRQDCLLCALFEDKLAGCIAVDSLHLQERGAQLRWFMLDEPLRGTGVGKTLLQRALAFCRQRHYQTIFLHTFDGLQRARQLYDKAGFRLTDEHHSRRWGTSVNEQEMELRL</sequence>
<comment type="caution">
    <text evidence="3">The sequence shown here is derived from an EMBL/GenBank/DDBJ whole genome shotgun (WGS) entry which is preliminary data.</text>
</comment>
<keyword evidence="1" id="KW-0808">Transferase</keyword>
<dbReference type="InterPro" id="IPR000182">
    <property type="entry name" value="GNAT_dom"/>
</dbReference>
<proteinExistence type="predicted"/>
<dbReference type="InterPro" id="IPR050769">
    <property type="entry name" value="NAT_camello-type"/>
</dbReference>
<dbReference type="Gene3D" id="3.40.630.30">
    <property type="match status" value="1"/>
</dbReference>
<accession>A0A2S5KHD5</accession>
<dbReference type="PANTHER" id="PTHR13947:SF37">
    <property type="entry name" value="LD18367P"/>
    <property type="match status" value="1"/>
</dbReference>
<evidence type="ECO:0000256" key="1">
    <source>
        <dbReference type="ARBA" id="ARBA00022679"/>
    </source>
</evidence>
<evidence type="ECO:0000313" key="4">
    <source>
        <dbReference type="Proteomes" id="UP000238196"/>
    </source>
</evidence>
<gene>
    <name evidence="3" type="ORF">C4K68_27660</name>
</gene>
<name>A0A2S5KHD5_9PROT</name>
<dbReference type="PANTHER" id="PTHR13947">
    <property type="entry name" value="GNAT FAMILY N-ACETYLTRANSFERASE"/>
    <property type="match status" value="1"/>
</dbReference>
<reference evidence="3 4" key="1">
    <citation type="submission" date="2018-02" db="EMBL/GenBank/DDBJ databases">
        <title>novel marine gammaproteobacteria from coastal saline agro ecosystem.</title>
        <authorList>
            <person name="Krishnan R."/>
            <person name="Ramesh Kumar N."/>
        </authorList>
    </citation>
    <scope>NUCLEOTIDE SEQUENCE [LARGE SCALE GENOMIC DNA]</scope>
    <source>
        <strain evidence="3 4">228</strain>
    </source>
</reference>
<dbReference type="EMBL" id="PRLP01000167">
    <property type="protein sequence ID" value="PPC74182.1"/>
    <property type="molecule type" value="Genomic_DNA"/>
</dbReference>
<dbReference type="InterPro" id="IPR016181">
    <property type="entry name" value="Acyl_CoA_acyltransferase"/>
</dbReference>
<dbReference type="AlphaFoldDB" id="A0A2S5KHD5"/>
<organism evidence="3 4">
    <name type="scientific">Proteobacteria bacterium 228</name>
    <dbReference type="NCBI Taxonomy" id="2083153"/>
    <lineage>
        <taxon>Bacteria</taxon>
        <taxon>Pseudomonadati</taxon>
        <taxon>Pseudomonadota</taxon>
    </lineage>
</organism>
<dbReference type="OrthoDB" id="273614at2"/>
<evidence type="ECO:0000259" key="2">
    <source>
        <dbReference type="PROSITE" id="PS51186"/>
    </source>
</evidence>
<protein>
    <submittedName>
        <fullName evidence="3">GNAT family N-acetyltransferase</fullName>
    </submittedName>
</protein>